<evidence type="ECO:0000313" key="3">
    <source>
        <dbReference type="EMBL" id="GHD53138.1"/>
    </source>
</evidence>
<dbReference type="EMBL" id="BMZS01000006">
    <property type="protein sequence ID" value="GHD53138.1"/>
    <property type="molecule type" value="Genomic_DNA"/>
</dbReference>
<comment type="caution">
    <text evidence="3">The sequence shown here is derived from an EMBL/GenBank/DDBJ whole genome shotgun (WGS) entry which is preliminary data.</text>
</comment>
<evidence type="ECO:0000256" key="1">
    <source>
        <dbReference type="ARBA" id="ARBA00022679"/>
    </source>
</evidence>
<dbReference type="AlphaFoldDB" id="A0A918XTL0"/>
<protein>
    <submittedName>
        <fullName evidence="3">Glucose-1-phosphate thymidylyltransferase</fullName>
    </submittedName>
</protein>
<dbReference type="RefSeq" id="WP_189990880.1">
    <property type="nucleotide sequence ID" value="NZ_BMZS01000006.1"/>
</dbReference>
<organism evidence="3 4">
    <name type="scientific">Thalassobaculum fulvum</name>
    <dbReference type="NCBI Taxonomy" id="1633335"/>
    <lineage>
        <taxon>Bacteria</taxon>
        <taxon>Pseudomonadati</taxon>
        <taxon>Pseudomonadota</taxon>
        <taxon>Alphaproteobacteria</taxon>
        <taxon>Rhodospirillales</taxon>
        <taxon>Thalassobaculaceae</taxon>
        <taxon>Thalassobaculum</taxon>
    </lineage>
</organism>
<reference evidence="3" key="1">
    <citation type="journal article" date="2014" name="Int. J. Syst. Evol. Microbiol.">
        <title>Complete genome sequence of Corynebacterium casei LMG S-19264T (=DSM 44701T), isolated from a smear-ripened cheese.</title>
        <authorList>
            <consortium name="US DOE Joint Genome Institute (JGI-PGF)"/>
            <person name="Walter F."/>
            <person name="Albersmeier A."/>
            <person name="Kalinowski J."/>
            <person name="Ruckert C."/>
        </authorList>
    </citation>
    <scope>NUCLEOTIDE SEQUENCE</scope>
    <source>
        <strain evidence="3">KCTC 42651</strain>
    </source>
</reference>
<dbReference type="InterPro" id="IPR011004">
    <property type="entry name" value="Trimer_LpxA-like_sf"/>
</dbReference>
<keyword evidence="1" id="KW-0808">Transferase</keyword>
<dbReference type="Gene3D" id="2.160.10.10">
    <property type="entry name" value="Hexapeptide repeat proteins"/>
    <property type="match status" value="1"/>
</dbReference>
<dbReference type="NCBIfam" id="TIGR03991">
    <property type="entry name" value="alt_bact_glmU"/>
    <property type="match status" value="1"/>
</dbReference>
<dbReference type="InterPro" id="IPR023917">
    <property type="entry name" value="Bifunctiontional_GlmU_bac-type"/>
</dbReference>
<keyword evidence="4" id="KW-1185">Reference proteome</keyword>
<dbReference type="Proteomes" id="UP000630353">
    <property type="component" value="Unassembled WGS sequence"/>
</dbReference>
<keyword evidence="2" id="KW-0012">Acyltransferase</keyword>
<accession>A0A918XTL0</accession>
<dbReference type="GO" id="GO:0016779">
    <property type="term" value="F:nucleotidyltransferase activity"/>
    <property type="evidence" value="ECO:0007669"/>
    <property type="project" value="UniProtKB-ARBA"/>
</dbReference>
<dbReference type="PANTHER" id="PTHR43584">
    <property type="entry name" value="NUCLEOTIDYL TRANSFERASE"/>
    <property type="match status" value="1"/>
</dbReference>
<dbReference type="PANTHER" id="PTHR43584:SF9">
    <property type="entry name" value="TRANSFERASE HEXAPEPTIDE REPEAT CONTAINING PROTEIN"/>
    <property type="match status" value="1"/>
</dbReference>
<dbReference type="GO" id="GO:0016746">
    <property type="term" value="F:acyltransferase activity"/>
    <property type="evidence" value="ECO:0007669"/>
    <property type="project" value="UniProtKB-KW"/>
</dbReference>
<evidence type="ECO:0000256" key="2">
    <source>
        <dbReference type="ARBA" id="ARBA00023315"/>
    </source>
</evidence>
<dbReference type="InterPro" id="IPR050065">
    <property type="entry name" value="GlmU-like"/>
</dbReference>
<dbReference type="SUPFAM" id="SSF51161">
    <property type="entry name" value="Trimeric LpxA-like enzymes"/>
    <property type="match status" value="1"/>
</dbReference>
<name>A0A918XTL0_9PROT</name>
<reference evidence="3" key="2">
    <citation type="submission" date="2020-09" db="EMBL/GenBank/DDBJ databases">
        <authorList>
            <person name="Sun Q."/>
            <person name="Kim S."/>
        </authorList>
    </citation>
    <scope>NUCLEOTIDE SEQUENCE</scope>
    <source>
        <strain evidence="3">KCTC 42651</strain>
    </source>
</reference>
<sequence>MGSTVLLLDRDTAASRHVSRVWTVFGSRNGLHAPVERLRLASPDAEIAYFHPEAEYERQAAAILGAAPFRSLHPEHLALRYLAGETDEIASAFEAVIDSGEFAAGRLLDDLGGRIVDDIAAAVARGGFVAMAQPGDGVHVVGTPSEVFLHPEAALYPGTILDTRDGPIAIDARASVGQFSYIAGPAYVGPDARVDNCRLLGPVAIGRHCRVGGEIECSILGDFSNKHHEGFLGHSIVGRWVNLGALVTTSDLKNNYGEVRLSVPTDFLPGRGGEPVPVPLGRMKFGSIVGDCVKIAIGTCLNTGTVIDVGCNVFAGDPPKYLPPFAWGPSGARYELDRFLKDCETIFVRRQQTVGAAFRDMAAYLWRATADAGPEAAR</sequence>
<proteinExistence type="predicted"/>
<evidence type="ECO:0000313" key="4">
    <source>
        <dbReference type="Proteomes" id="UP000630353"/>
    </source>
</evidence>
<gene>
    <name evidence="3" type="ORF">GCM10017083_29480</name>
</gene>